<gene>
    <name evidence="7" type="ORF">ENF32_02370</name>
</gene>
<evidence type="ECO:0000313" key="7">
    <source>
        <dbReference type="EMBL" id="HDD52898.1"/>
    </source>
</evidence>
<dbReference type="NCBIfam" id="NF037979">
    <property type="entry name" value="Na_transp"/>
    <property type="match status" value="1"/>
</dbReference>
<reference evidence="7" key="1">
    <citation type="journal article" date="2020" name="mSystems">
        <title>Genome- and Community-Level Interaction Insights into Carbon Utilization and Element Cycling Functions of Hydrothermarchaeota in Hydrothermal Sediment.</title>
        <authorList>
            <person name="Zhou Z."/>
            <person name="Liu Y."/>
            <person name="Xu W."/>
            <person name="Pan J."/>
            <person name="Luo Z.H."/>
            <person name="Li M."/>
        </authorList>
    </citation>
    <scope>NUCLEOTIDE SEQUENCE [LARGE SCALE GENOMIC DNA]</scope>
    <source>
        <strain evidence="7">HyVt-115</strain>
    </source>
</reference>
<comment type="subcellular location">
    <subcellularLocation>
        <location evidence="1">Membrane</location>
        <topology evidence="1">Multi-pass membrane protein</topology>
    </subcellularLocation>
</comment>
<proteinExistence type="predicted"/>
<keyword evidence="2" id="KW-0813">Transport</keyword>
<evidence type="ECO:0000256" key="2">
    <source>
        <dbReference type="ARBA" id="ARBA00022448"/>
    </source>
</evidence>
<dbReference type="EMBL" id="DQWS01000093">
    <property type="protein sequence ID" value="HDD52898.1"/>
    <property type="molecule type" value="Genomic_DNA"/>
</dbReference>
<sequence>MADKGTFKREQWKSQLGFLLAAVGSAIGLGNIWRFSYMAYANGGGAFLIPYAVALFTAGIPLLLLEFALGHERIGSAPMAYAKASRNWEWLGWWAVIFVMFGIELYYTVIIAWCLDFFVLSFNLGWGPDPNTFFFKKFLGLSASPSHIGGIQTAIFATLVIIWLANWFIVYRGISKGIELANKIFMPLLFILTAVLVFWAITLKGAGAGIKVYLTPDFSKLTNPKVWIDAYSQIFFTLSLGFGIMIAYASYLPRKAEITKNAYLTAFINCGYSIFAGFAVFSVLGFMAVTQGKPLGKVVSQSIGLAFVAYPKAVSLMPAGNFFGAIFFLCLVVAGLSSSVSILEAFVAAVVDKFGYARKKVVTITAILGFLGSIIFTTQGGLYWLDIVDHFLTHYGLVVVGILESVLVGWLFGTYILRDHINKVSSMKIGLWWDLLVKYFVPLVLGIILVGDIYHEVTKPYGGYSWAAVLGIGLDWIIFTVLLAVIFATRHWQRDLNQVSRGETFGDEEWERDEIT</sequence>
<feature type="transmembrane region" description="Helical" evidence="6">
    <location>
        <begin position="151"/>
        <end position="172"/>
    </location>
</feature>
<keyword evidence="5 6" id="KW-0472">Membrane</keyword>
<evidence type="ECO:0000256" key="1">
    <source>
        <dbReference type="ARBA" id="ARBA00004141"/>
    </source>
</evidence>
<evidence type="ECO:0000256" key="5">
    <source>
        <dbReference type="ARBA" id="ARBA00023136"/>
    </source>
</evidence>
<dbReference type="SUPFAM" id="SSF161070">
    <property type="entry name" value="SNF-like"/>
    <property type="match status" value="1"/>
</dbReference>
<feature type="transmembrane region" description="Helical" evidence="6">
    <location>
        <begin position="48"/>
        <end position="69"/>
    </location>
</feature>
<dbReference type="GO" id="GO:0005886">
    <property type="term" value="C:plasma membrane"/>
    <property type="evidence" value="ECO:0007669"/>
    <property type="project" value="TreeGrafter"/>
</dbReference>
<dbReference type="PRINTS" id="PR00176">
    <property type="entry name" value="NANEUSMPORT"/>
</dbReference>
<feature type="transmembrane region" description="Helical" evidence="6">
    <location>
        <begin position="397"/>
        <end position="417"/>
    </location>
</feature>
<feature type="transmembrane region" description="Helical" evidence="6">
    <location>
        <begin position="463"/>
        <end position="488"/>
    </location>
</feature>
<dbReference type="PROSITE" id="PS50267">
    <property type="entry name" value="NA_NEUROTRAN_SYMP_3"/>
    <property type="match status" value="1"/>
</dbReference>
<dbReference type="PANTHER" id="PTHR11616">
    <property type="entry name" value="SODIUM/CHLORIDE DEPENDENT TRANSPORTER"/>
    <property type="match status" value="1"/>
</dbReference>
<feature type="transmembrane region" description="Helical" evidence="6">
    <location>
        <begin position="361"/>
        <end position="385"/>
    </location>
</feature>
<feature type="transmembrane region" description="Helical" evidence="6">
    <location>
        <begin position="90"/>
        <end position="120"/>
    </location>
</feature>
<feature type="transmembrane region" description="Helical" evidence="6">
    <location>
        <begin position="263"/>
        <end position="289"/>
    </location>
</feature>
<dbReference type="Pfam" id="PF00209">
    <property type="entry name" value="SNF"/>
    <property type="match status" value="2"/>
</dbReference>
<feature type="transmembrane region" description="Helical" evidence="6">
    <location>
        <begin position="184"/>
        <end position="210"/>
    </location>
</feature>
<dbReference type="InterPro" id="IPR037272">
    <property type="entry name" value="SNS_sf"/>
</dbReference>
<dbReference type="Proteomes" id="UP000885690">
    <property type="component" value="Unassembled WGS sequence"/>
</dbReference>
<name>A0A7C0YAR6_9BACT</name>
<organism evidence="7">
    <name type="scientific">Thermosulfidibacter takaii</name>
    <dbReference type="NCBI Taxonomy" id="412593"/>
    <lineage>
        <taxon>Bacteria</taxon>
        <taxon>Pseudomonadati</taxon>
        <taxon>Thermosulfidibacterota</taxon>
        <taxon>Thermosulfidibacteria</taxon>
        <taxon>Thermosulfidibacterales</taxon>
        <taxon>Thermosulfidibacteraceae</taxon>
    </lineage>
</organism>
<feature type="transmembrane region" description="Helical" evidence="6">
    <location>
        <begin position="16"/>
        <end position="36"/>
    </location>
</feature>
<dbReference type="AlphaFoldDB" id="A0A7C0YAR6"/>
<evidence type="ECO:0000256" key="3">
    <source>
        <dbReference type="ARBA" id="ARBA00022692"/>
    </source>
</evidence>
<dbReference type="CDD" id="cd10334">
    <property type="entry name" value="SLC6sbd_u1"/>
    <property type="match status" value="1"/>
</dbReference>
<evidence type="ECO:0000256" key="6">
    <source>
        <dbReference type="SAM" id="Phobius"/>
    </source>
</evidence>
<feature type="transmembrane region" description="Helical" evidence="6">
    <location>
        <begin position="230"/>
        <end position="251"/>
    </location>
</feature>
<keyword evidence="3 6" id="KW-0812">Transmembrane</keyword>
<keyword evidence="4 6" id="KW-1133">Transmembrane helix</keyword>
<dbReference type="GO" id="GO:0035725">
    <property type="term" value="P:sodium ion transmembrane transport"/>
    <property type="evidence" value="ECO:0007669"/>
    <property type="project" value="TreeGrafter"/>
</dbReference>
<comment type="caution">
    <text evidence="7">The sequence shown here is derived from an EMBL/GenBank/DDBJ whole genome shotgun (WGS) entry which is preliminary data.</text>
</comment>
<protein>
    <submittedName>
        <fullName evidence="7">Sodium-dependent transporter</fullName>
    </submittedName>
</protein>
<accession>A0A7C0YAR6</accession>
<evidence type="ECO:0000256" key="4">
    <source>
        <dbReference type="ARBA" id="ARBA00022989"/>
    </source>
</evidence>
<feature type="transmembrane region" description="Helical" evidence="6">
    <location>
        <begin position="322"/>
        <end position="349"/>
    </location>
</feature>
<feature type="transmembrane region" description="Helical" evidence="6">
    <location>
        <begin position="429"/>
        <end position="451"/>
    </location>
</feature>
<dbReference type="InterPro" id="IPR000175">
    <property type="entry name" value="Na/ntran_symport"/>
</dbReference>
<dbReference type="PANTHER" id="PTHR11616:SF240">
    <property type="entry name" value="BLOATED TUBULES, ISOFORM B-RELATED"/>
    <property type="match status" value="1"/>
</dbReference>